<dbReference type="Gene3D" id="3.10.310.10">
    <property type="entry name" value="Diaminopimelate Epimerase, Chain A, domain 1"/>
    <property type="match status" value="2"/>
</dbReference>
<proteinExistence type="inferred from homology"/>
<evidence type="ECO:0000256" key="1">
    <source>
        <dbReference type="ARBA" id="ARBA00007673"/>
    </source>
</evidence>
<dbReference type="EMBL" id="LK052948">
    <property type="protein sequence ID" value="CDR46774.1"/>
    <property type="molecule type" value="Genomic_DNA"/>
</dbReference>
<reference evidence="3" key="1">
    <citation type="journal article" date="2014" name="Genome Announc.">
        <title>Draft genome sequence of Rhodosporidium toruloides CECT1137, an oleaginous yeast of biotechnological interest.</title>
        <authorList>
            <person name="Morin N."/>
            <person name="Calcas X."/>
            <person name="Devillers H."/>
            <person name="Durrens P."/>
            <person name="Sherman D.J."/>
            <person name="Nicaud J.-M."/>
            <person name="Neuveglise C."/>
        </authorList>
    </citation>
    <scope>NUCLEOTIDE SEQUENCE</scope>
    <source>
        <strain evidence="3">CECT1137</strain>
    </source>
</reference>
<dbReference type="GO" id="GO:0016853">
    <property type="term" value="F:isomerase activity"/>
    <property type="evidence" value="ECO:0007669"/>
    <property type="project" value="UniProtKB-KW"/>
</dbReference>
<dbReference type="SUPFAM" id="SSF54506">
    <property type="entry name" value="Diaminopimelate epimerase-like"/>
    <property type="match status" value="2"/>
</dbReference>
<organism evidence="3">
    <name type="scientific">Rhodotorula toruloides</name>
    <name type="common">Yeast</name>
    <name type="synonym">Rhodosporidium toruloides</name>
    <dbReference type="NCBI Taxonomy" id="5286"/>
    <lineage>
        <taxon>Eukaryota</taxon>
        <taxon>Fungi</taxon>
        <taxon>Dikarya</taxon>
        <taxon>Basidiomycota</taxon>
        <taxon>Pucciniomycotina</taxon>
        <taxon>Microbotryomycetes</taxon>
        <taxon>Sporidiobolales</taxon>
        <taxon>Sporidiobolaceae</taxon>
        <taxon>Rhodotorula</taxon>
    </lineage>
</organism>
<keyword evidence="2" id="KW-0413">Isomerase</keyword>
<comment type="similarity">
    <text evidence="1">Belongs to the PrpF family.</text>
</comment>
<name>A0A061BFW0_RHOTO</name>
<dbReference type="InterPro" id="IPR007400">
    <property type="entry name" value="PrpF-like"/>
</dbReference>
<evidence type="ECO:0000313" key="3">
    <source>
        <dbReference type="EMBL" id="CDR46774.1"/>
    </source>
</evidence>
<sequence>MPARGISASFWRGGTSRGLLFRAEHLAPFPPAVRERIILTALGSPDPAGRQIGGLGGGVSSLSKAAIVSVPGEGRAEQAIHGALPGVSWADDGERNGRTWDIVYRFAQVGVKEPVLDWSASCGNMFTAAALASVATPLIPYSTLFDRSRSLPRPTDGQPLLFPLSILSASNGVLMRARVPIDPLTLLPWEPEAGQGVEIAGVPGRDEAGIEVEMPLEASEGGAAGLVRRNAQDVVKLEDGSEVTVSVLTSGLPNVFLPISSLVTLSSLSLPEDLLELAPSALSSIPSLSSALEHIRTSAARQYAIPLSLASPKITLIGPVPRKGYSTTSGTQVALEDADVHVRAISSGDWHATIPGTTLGALNVGAGTPGTVIHELISSRRTGGASRAAEKGGDEVVTVRAGHAAGVAESSVRFVDGRPESVVMIRTAREIMRGEVLIPERVFVE</sequence>
<protein>
    <submittedName>
        <fullName evidence="3">RHTO0S13e01530g1_1</fullName>
    </submittedName>
</protein>
<dbReference type="Pfam" id="PF04303">
    <property type="entry name" value="PrpF"/>
    <property type="match status" value="2"/>
</dbReference>
<gene>
    <name evidence="3" type="ORF">RHTO0S_13e01530g</name>
</gene>
<dbReference type="PANTHER" id="PTHR43709:SF2">
    <property type="entry name" value="DUF453 DOMAIN PROTEIN (AFU_ORTHOLOGUE AFUA_6G00360)"/>
    <property type="match status" value="1"/>
</dbReference>
<evidence type="ECO:0000256" key="2">
    <source>
        <dbReference type="ARBA" id="ARBA00023235"/>
    </source>
</evidence>
<accession>A0A061BFW0</accession>
<dbReference type="PANTHER" id="PTHR43709">
    <property type="entry name" value="ACONITATE ISOMERASE-RELATED"/>
    <property type="match status" value="1"/>
</dbReference>
<dbReference type="AlphaFoldDB" id="A0A061BFW0"/>
<dbReference type="OrthoDB" id="10267539at2759"/>